<evidence type="ECO:0000313" key="3">
    <source>
        <dbReference type="Proteomes" id="UP000321393"/>
    </source>
</evidence>
<protein>
    <submittedName>
        <fullName evidence="2">NBS-LRR type resistance protein</fullName>
    </submittedName>
</protein>
<dbReference type="Proteomes" id="UP000321393">
    <property type="component" value="Unassembled WGS sequence"/>
</dbReference>
<evidence type="ECO:0000313" key="2">
    <source>
        <dbReference type="EMBL" id="KAA0059053.1"/>
    </source>
</evidence>
<feature type="compositionally biased region" description="Basic and acidic residues" evidence="1">
    <location>
        <begin position="139"/>
        <end position="161"/>
    </location>
</feature>
<dbReference type="EMBL" id="SSTE01006607">
    <property type="protein sequence ID" value="KAA0059053.1"/>
    <property type="molecule type" value="Genomic_DNA"/>
</dbReference>
<proteinExistence type="predicted"/>
<accession>A0A5A7USY6</accession>
<sequence length="161" mass="18307">MSIWPSRILFASRRSATRVTLPEKVKDLVVSYNAHINQSSDPVRFTYQSSDPEGYTYQSSDPEGCTYQSRDPKGHHAFKARCEPLEVDEHERLAFEGMSAVGFSQMTSEEAAANWRASSDDTRGTQQRRQRMKVANGDVRPKASAEGERKRSRMEERLNCT</sequence>
<evidence type="ECO:0000256" key="1">
    <source>
        <dbReference type="SAM" id="MobiDB-lite"/>
    </source>
</evidence>
<gene>
    <name evidence="2" type="ORF">E6C27_scaffold233G00790</name>
</gene>
<feature type="compositionally biased region" description="Polar residues" evidence="1">
    <location>
        <begin position="52"/>
        <end position="69"/>
    </location>
</feature>
<feature type="region of interest" description="Disordered" evidence="1">
    <location>
        <begin position="52"/>
        <end position="73"/>
    </location>
</feature>
<feature type="region of interest" description="Disordered" evidence="1">
    <location>
        <begin position="109"/>
        <end position="161"/>
    </location>
</feature>
<name>A0A5A7USY6_CUCMM</name>
<dbReference type="AlphaFoldDB" id="A0A5A7USY6"/>
<comment type="caution">
    <text evidence="2">The sequence shown here is derived from an EMBL/GenBank/DDBJ whole genome shotgun (WGS) entry which is preliminary data.</text>
</comment>
<reference evidence="2 3" key="1">
    <citation type="submission" date="2019-08" db="EMBL/GenBank/DDBJ databases">
        <title>Draft genome sequences of two oriental melons (Cucumis melo L. var makuwa).</title>
        <authorList>
            <person name="Kwon S.-Y."/>
        </authorList>
    </citation>
    <scope>NUCLEOTIDE SEQUENCE [LARGE SCALE GENOMIC DNA]</scope>
    <source>
        <strain evidence="3">cv. SW 3</strain>
        <tissue evidence="2">Leaf</tissue>
    </source>
</reference>
<organism evidence="2 3">
    <name type="scientific">Cucumis melo var. makuwa</name>
    <name type="common">Oriental melon</name>
    <dbReference type="NCBI Taxonomy" id="1194695"/>
    <lineage>
        <taxon>Eukaryota</taxon>
        <taxon>Viridiplantae</taxon>
        <taxon>Streptophyta</taxon>
        <taxon>Embryophyta</taxon>
        <taxon>Tracheophyta</taxon>
        <taxon>Spermatophyta</taxon>
        <taxon>Magnoliopsida</taxon>
        <taxon>eudicotyledons</taxon>
        <taxon>Gunneridae</taxon>
        <taxon>Pentapetalae</taxon>
        <taxon>rosids</taxon>
        <taxon>fabids</taxon>
        <taxon>Cucurbitales</taxon>
        <taxon>Cucurbitaceae</taxon>
        <taxon>Benincaseae</taxon>
        <taxon>Cucumis</taxon>
    </lineage>
</organism>